<feature type="compositionally biased region" description="Basic and acidic residues" evidence="1">
    <location>
        <begin position="1"/>
        <end position="20"/>
    </location>
</feature>
<proteinExistence type="predicted"/>
<name>A0A7W9L1U9_9HYPH</name>
<dbReference type="RefSeq" id="WP_183855225.1">
    <property type="nucleotide sequence ID" value="NZ_JACHOO010000003.1"/>
</dbReference>
<comment type="caution">
    <text evidence="2">The sequence shown here is derived from an EMBL/GenBank/DDBJ whole genome shotgun (WGS) entry which is preliminary data.</text>
</comment>
<protein>
    <submittedName>
        <fullName evidence="2">Uncharacterized protein</fullName>
    </submittedName>
</protein>
<evidence type="ECO:0000313" key="2">
    <source>
        <dbReference type="EMBL" id="MBB5752963.1"/>
    </source>
</evidence>
<evidence type="ECO:0000313" key="3">
    <source>
        <dbReference type="Proteomes" id="UP000523821"/>
    </source>
</evidence>
<gene>
    <name evidence="2" type="ORF">GGQ63_002017</name>
</gene>
<feature type="region of interest" description="Disordered" evidence="1">
    <location>
        <begin position="1"/>
        <end position="74"/>
    </location>
</feature>
<keyword evidence="3" id="KW-1185">Reference proteome</keyword>
<evidence type="ECO:0000256" key="1">
    <source>
        <dbReference type="SAM" id="MobiDB-lite"/>
    </source>
</evidence>
<dbReference type="AlphaFoldDB" id="A0A7W9L1U9"/>
<organism evidence="2 3">
    <name type="scientific">Prosthecomicrobium pneumaticum</name>
    <dbReference type="NCBI Taxonomy" id="81895"/>
    <lineage>
        <taxon>Bacteria</taxon>
        <taxon>Pseudomonadati</taxon>
        <taxon>Pseudomonadota</taxon>
        <taxon>Alphaproteobacteria</taxon>
        <taxon>Hyphomicrobiales</taxon>
        <taxon>Kaistiaceae</taxon>
        <taxon>Prosthecomicrobium</taxon>
    </lineage>
</organism>
<dbReference type="Proteomes" id="UP000523821">
    <property type="component" value="Unassembled WGS sequence"/>
</dbReference>
<sequence>MAIRRSESRPIPHGSADERSTSSGTDENIRRHQRTDVVDLGRRGGTEDSGIGQEPSDAPEADDRNGMRPGHGPS</sequence>
<reference evidence="2 3" key="1">
    <citation type="submission" date="2020-08" db="EMBL/GenBank/DDBJ databases">
        <title>Genomic Encyclopedia of Type Strains, Phase IV (KMG-IV): sequencing the most valuable type-strain genomes for metagenomic binning, comparative biology and taxonomic classification.</title>
        <authorList>
            <person name="Goeker M."/>
        </authorList>
    </citation>
    <scope>NUCLEOTIDE SEQUENCE [LARGE SCALE GENOMIC DNA]</scope>
    <source>
        <strain evidence="2 3">DSM 16268</strain>
    </source>
</reference>
<accession>A0A7W9L1U9</accession>
<dbReference type="EMBL" id="JACHOO010000003">
    <property type="protein sequence ID" value="MBB5752963.1"/>
    <property type="molecule type" value="Genomic_DNA"/>
</dbReference>
<feature type="compositionally biased region" description="Basic and acidic residues" evidence="1">
    <location>
        <begin position="27"/>
        <end position="46"/>
    </location>
</feature>